<proteinExistence type="predicted"/>
<protein>
    <submittedName>
        <fullName evidence="1">Uncharacterized protein</fullName>
    </submittedName>
</protein>
<dbReference type="EMBL" id="AWSV01000154">
    <property type="protein sequence ID" value="ERI81792.1"/>
    <property type="molecule type" value="Genomic_DNA"/>
</dbReference>
<evidence type="ECO:0000313" key="2">
    <source>
        <dbReference type="Proteomes" id="UP000016496"/>
    </source>
</evidence>
<dbReference type="AlphaFoldDB" id="U2DJW4"/>
<accession>U2DJW4</accession>
<gene>
    <name evidence="1" type="ORF">HMPREF1981_02978</name>
</gene>
<sequence>MVTTHEYIWLPTMSIIIYHGGWPDTKSGINRAENPAVFAGIFPASNTKYRQPPQVREENNMKNRIIFLSLSPEIMNLIL</sequence>
<name>U2DJW4_9BACE</name>
<reference evidence="1 2" key="1">
    <citation type="submission" date="2013-08" db="EMBL/GenBank/DDBJ databases">
        <authorList>
            <person name="Weinstock G."/>
            <person name="Sodergren E."/>
            <person name="Wylie T."/>
            <person name="Fulton L."/>
            <person name="Fulton R."/>
            <person name="Fronick C."/>
            <person name="O'Laughlin M."/>
            <person name="Godfrey J."/>
            <person name="Miner T."/>
            <person name="Herter B."/>
            <person name="Appelbaum E."/>
            <person name="Cordes M."/>
            <person name="Lek S."/>
            <person name="Wollam A."/>
            <person name="Pepin K.H."/>
            <person name="Palsikar V.B."/>
            <person name="Mitreva M."/>
            <person name="Wilson R.K."/>
        </authorList>
    </citation>
    <scope>NUCLEOTIDE SEQUENCE [LARGE SCALE GENOMIC DNA]</scope>
    <source>
        <strain evidence="1 2">F0041</strain>
    </source>
</reference>
<organism evidence="1 2">
    <name type="scientific">Bacteroides pyogenes F0041</name>
    <dbReference type="NCBI Taxonomy" id="1321819"/>
    <lineage>
        <taxon>Bacteria</taxon>
        <taxon>Pseudomonadati</taxon>
        <taxon>Bacteroidota</taxon>
        <taxon>Bacteroidia</taxon>
        <taxon>Bacteroidales</taxon>
        <taxon>Bacteroidaceae</taxon>
        <taxon>Bacteroides</taxon>
    </lineage>
</organism>
<dbReference type="Proteomes" id="UP000016496">
    <property type="component" value="Unassembled WGS sequence"/>
</dbReference>
<comment type="caution">
    <text evidence="1">The sequence shown here is derived from an EMBL/GenBank/DDBJ whole genome shotgun (WGS) entry which is preliminary data.</text>
</comment>
<dbReference type="HOGENOM" id="CLU_2598779_0_0_10"/>
<evidence type="ECO:0000313" key="1">
    <source>
        <dbReference type="EMBL" id="ERI81792.1"/>
    </source>
</evidence>
<dbReference type="PATRIC" id="fig|1321819.3.peg.2751"/>